<dbReference type="SUPFAM" id="SSF53335">
    <property type="entry name" value="S-adenosyl-L-methionine-dependent methyltransferases"/>
    <property type="match status" value="1"/>
</dbReference>
<dbReference type="PANTHER" id="PTHR13393:SF0">
    <property type="entry name" value="RNA N6-ADENOSINE-METHYLTRANSFERASE METTL16"/>
    <property type="match status" value="1"/>
</dbReference>
<dbReference type="EC" id="2.1.1.181" evidence="6"/>
<accession>A0A839GJ19</accession>
<name>A0A839GJ19_9BACT</name>
<dbReference type="Gene3D" id="3.40.50.150">
    <property type="entry name" value="Vaccinia Virus protein VP39"/>
    <property type="match status" value="1"/>
</dbReference>
<comment type="catalytic activity">
    <reaction evidence="6">
        <text>adenosine(1618) in 23S rRNA + S-adenosyl-L-methionine = N(6)-methyladenosine(1618) in 23S rRNA + S-adenosyl-L-homocysteine + H(+)</text>
        <dbReference type="Rhea" id="RHEA:16497"/>
        <dbReference type="Rhea" id="RHEA-COMP:10229"/>
        <dbReference type="Rhea" id="RHEA-COMP:10231"/>
        <dbReference type="ChEBI" id="CHEBI:15378"/>
        <dbReference type="ChEBI" id="CHEBI:57856"/>
        <dbReference type="ChEBI" id="CHEBI:59789"/>
        <dbReference type="ChEBI" id="CHEBI:74411"/>
        <dbReference type="ChEBI" id="CHEBI:74449"/>
        <dbReference type="EC" id="2.1.1.181"/>
    </reaction>
</comment>
<dbReference type="GO" id="GO:0070475">
    <property type="term" value="P:rRNA base methylation"/>
    <property type="evidence" value="ECO:0007669"/>
    <property type="project" value="TreeGrafter"/>
</dbReference>
<keyword evidence="2 6" id="KW-0698">rRNA processing</keyword>
<organism evidence="7 8">
    <name type="scientific">Rufibacter quisquiliarum</name>
    <dbReference type="NCBI Taxonomy" id="1549639"/>
    <lineage>
        <taxon>Bacteria</taxon>
        <taxon>Pseudomonadati</taxon>
        <taxon>Bacteroidota</taxon>
        <taxon>Cytophagia</taxon>
        <taxon>Cytophagales</taxon>
        <taxon>Hymenobacteraceae</taxon>
        <taxon>Rufibacter</taxon>
    </lineage>
</organism>
<dbReference type="PANTHER" id="PTHR13393">
    <property type="entry name" value="SAM-DEPENDENT METHYLTRANSFERASE"/>
    <property type="match status" value="1"/>
</dbReference>
<comment type="subcellular location">
    <subcellularLocation>
        <location evidence="6">Cytoplasm</location>
    </subcellularLocation>
</comment>
<keyword evidence="1 6" id="KW-0963">Cytoplasm</keyword>
<dbReference type="NCBIfam" id="NF008725">
    <property type="entry name" value="PRK11727.1"/>
    <property type="match status" value="1"/>
</dbReference>
<evidence type="ECO:0000313" key="8">
    <source>
        <dbReference type="Proteomes" id="UP000563094"/>
    </source>
</evidence>
<dbReference type="InterPro" id="IPR016909">
    <property type="entry name" value="rRNA_lsu_MeTfrase_F"/>
</dbReference>
<evidence type="ECO:0000256" key="5">
    <source>
        <dbReference type="ARBA" id="ARBA00022691"/>
    </source>
</evidence>
<gene>
    <name evidence="6" type="primary">rlmF</name>
    <name evidence="7" type="ORF">FHS90_001455</name>
</gene>
<keyword evidence="3 6" id="KW-0489">Methyltransferase</keyword>
<keyword evidence="5 6" id="KW-0949">S-adenosyl-L-methionine</keyword>
<evidence type="ECO:0000313" key="7">
    <source>
        <dbReference type="EMBL" id="MBA9076749.1"/>
    </source>
</evidence>
<evidence type="ECO:0000256" key="1">
    <source>
        <dbReference type="ARBA" id="ARBA00022490"/>
    </source>
</evidence>
<evidence type="ECO:0000256" key="3">
    <source>
        <dbReference type="ARBA" id="ARBA00022603"/>
    </source>
</evidence>
<dbReference type="InterPro" id="IPR029063">
    <property type="entry name" value="SAM-dependent_MTases_sf"/>
</dbReference>
<reference evidence="7 8" key="1">
    <citation type="submission" date="2020-08" db="EMBL/GenBank/DDBJ databases">
        <title>Genomic Encyclopedia of Type Strains, Phase IV (KMG-IV): sequencing the most valuable type-strain genomes for metagenomic binning, comparative biology and taxonomic classification.</title>
        <authorList>
            <person name="Goeker M."/>
        </authorList>
    </citation>
    <scope>NUCLEOTIDE SEQUENCE [LARGE SCALE GENOMIC DNA]</scope>
    <source>
        <strain evidence="7 8">DSM 29854</strain>
    </source>
</reference>
<sequence length="327" mass="36346">MHPPKKEHPEEKSGLHPRNKHRARYDFPALIASSPELKPFVQVNAYGDASVDFFNPQAVKALNKALLKHYYGITHWDIPANYLCPPIPGRADYLHHIADLLGDQNTVGTERNIPRGAQVKCLDIGVGANCIYPILGTKEYGWSFVGADIDPVAIKSANNIIQANPSLKGKITCRLQPNAADIFRGIIQPGEQFDLTLCNPPFHASAAEAKAGSLRKVRNLKGQRVAKATLNFGGQHNELWTAGGEAAFLTNLVRQSQEFAQSCFWFSTLVSKSENLKNVYKALEQVNALEVKTLPMHQGNKASRLLAWTFFTPAQKADWVQRRWAKK</sequence>
<dbReference type="PIRSF" id="PIRSF029038">
    <property type="entry name" value="Mtase_YbiN_prd"/>
    <property type="match status" value="1"/>
</dbReference>
<dbReference type="AlphaFoldDB" id="A0A839GJ19"/>
<dbReference type="EMBL" id="JACJIQ010000004">
    <property type="protein sequence ID" value="MBA9076749.1"/>
    <property type="molecule type" value="Genomic_DNA"/>
</dbReference>
<dbReference type="RefSeq" id="WP_182512492.1">
    <property type="nucleotide sequence ID" value="NZ_JACJIQ010000004.1"/>
</dbReference>
<keyword evidence="8" id="KW-1185">Reference proteome</keyword>
<dbReference type="GO" id="GO:0052907">
    <property type="term" value="F:23S rRNA (adenine(1618)-N(6))-methyltransferase activity"/>
    <property type="evidence" value="ECO:0007669"/>
    <property type="project" value="UniProtKB-EC"/>
</dbReference>
<dbReference type="HAMAP" id="MF_01848">
    <property type="entry name" value="23SrRNA_methyltr_F"/>
    <property type="match status" value="1"/>
</dbReference>
<evidence type="ECO:0000256" key="6">
    <source>
        <dbReference type="HAMAP-Rule" id="MF_01848"/>
    </source>
</evidence>
<dbReference type="Pfam" id="PF05971">
    <property type="entry name" value="Methyltransf_10"/>
    <property type="match status" value="1"/>
</dbReference>
<dbReference type="Proteomes" id="UP000563094">
    <property type="component" value="Unassembled WGS sequence"/>
</dbReference>
<protein>
    <recommendedName>
        <fullName evidence="6">Ribosomal RNA large subunit methyltransferase F</fullName>
        <ecNumber evidence="6">2.1.1.181</ecNumber>
    </recommendedName>
    <alternativeName>
        <fullName evidence="6">23S rRNA mA1618 methyltransferase</fullName>
    </alternativeName>
    <alternativeName>
        <fullName evidence="6">rRNA adenine N-6-methyltransferase</fullName>
    </alternativeName>
</protein>
<keyword evidence="4 6" id="KW-0808">Transferase</keyword>
<comment type="function">
    <text evidence="6">Specifically methylates the adenine in position 1618 of 23S rRNA.</text>
</comment>
<dbReference type="CDD" id="cd02440">
    <property type="entry name" value="AdoMet_MTases"/>
    <property type="match status" value="1"/>
</dbReference>
<evidence type="ECO:0000256" key="2">
    <source>
        <dbReference type="ARBA" id="ARBA00022552"/>
    </source>
</evidence>
<comment type="caution">
    <text evidence="7">The sequence shown here is derived from an EMBL/GenBank/DDBJ whole genome shotgun (WGS) entry which is preliminary data.</text>
</comment>
<proteinExistence type="inferred from homology"/>
<evidence type="ECO:0000256" key="4">
    <source>
        <dbReference type="ARBA" id="ARBA00022679"/>
    </source>
</evidence>
<dbReference type="GO" id="GO:0005737">
    <property type="term" value="C:cytoplasm"/>
    <property type="evidence" value="ECO:0007669"/>
    <property type="project" value="UniProtKB-SubCell"/>
</dbReference>
<comment type="similarity">
    <text evidence="6">Belongs to the methyltransferase superfamily. METTL16/RlmF family.</text>
</comment>
<dbReference type="InterPro" id="IPR010286">
    <property type="entry name" value="METTL16/RlmF"/>
</dbReference>